<gene>
    <name evidence="1" type="ORF">DI536_30150</name>
</gene>
<evidence type="ECO:0000313" key="1">
    <source>
        <dbReference type="EMBL" id="PZR06622.1"/>
    </source>
</evidence>
<reference evidence="1 2" key="1">
    <citation type="submission" date="2017-08" db="EMBL/GenBank/DDBJ databases">
        <title>Infants hospitalized years apart are colonized by the same room-sourced microbial strains.</title>
        <authorList>
            <person name="Brooks B."/>
            <person name="Olm M.R."/>
            <person name="Firek B.A."/>
            <person name="Baker R."/>
            <person name="Thomas B.C."/>
            <person name="Morowitz M.J."/>
            <person name="Banfield J.F."/>
        </authorList>
    </citation>
    <scope>NUCLEOTIDE SEQUENCE [LARGE SCALE GENOMIC DNA]</scope>
    <source>
        <strain evidence="1">S2_003_000_R2_14</strain>
    </source>
</reference>
<name>A0A2W5SUZ8_9BACT</name>
<evidence type="ECO:0000313" key="2">
    <source>
        <dbReference type="Proteomes" id="UP000249061"/>
    </source>
</evidence>
<dbReference type="Proteomes" id="UP000249061">
    <property type="component" value="Unassembled WGS sequence"/>
</dbReference>
<dbReference type="EMBL" id="QFQP01000037">
    <property type="protein sequence ID" value="PZR06622.1"/>
    <property type="molecule type" value="Genomic_DNA"/>
</dbReference>
<comment type="caution">
    <text evidence="1">The sequence shown here is derived from an EMBL/GenBank/DDBJ whole genome shotgun (WGS) entry which is preliminary data.</text>
</comment>
<proteinExistence type="predicted"/>
<accession>A0A2W5SUZ8</accession>
<protein>
    <submittedName>
        <fullName evidence="1">Uncharacterized protein</fullName>
    </submittedName>
</protein>
<dbReference type="PANTHER" id="PTHR47152">
    <property type="entry name" value="SLR2084 PROTEIN-RELATED"/>
    <property type="match status" value="1"/>
</dbReference>
<dbReference type="AlphaFoldDB" id="A0A2W5SUZ8"/>
<sequence length="85" mass="10053">MESLRSSETDQYVHFDFGWDEFERFLELRGDQAGARLTYLDGVMEIMSPSHRHEGIKSRIRRLLELWALHESVDLAAFRDALRQN</sequence>
<organism evidence="1 2">
    <name type="scientific">Archangium gephyra</name>
    <dbReference type="NCBI Taxonomy" id="48"/>
    <lineage>
        <taxon>Bacteria</taxon>
        <taxon>Pseudomonadati</taxon>
        <taxon>Myxococcota</taxon>
        <taxon>Myxococcia</taxon>
        <taxon>Myxococcales</taxon>
        <taxon>Cystobacterineae</taxon>
        <taxon>Archangiaceae</taxon>
        <taxon>Archangium</taxon>
    </lineage>
</organism>